<comment type="caution">
    <text evidence="2">The sequence shown here is derived from an EMBL/GenBank/DDBJ whole genome shotgun (WGS) entry which is preliminary data.</text>
</comment>
<evidence type="ECO:0000313" key="2">
    <source>
        <dbReference type="EMBL" id="GAA0591078.1"/>
    </source>
</evidence>
<dbReference type="Pfam" id="PF04964">
    <property type="entry name" value="Flp_Fap"/>
    <property type="match status" value="1"/>
</dbReference>
<evidence type="ECO:0000256" key="1">
    <source>
        <dbReference type="SAM" id="Phobius"/>
    </source>
</evidence>
<dbReference type="InterPro" id="IPR007047">
    <property type="entry name" value="Flp_Fap"/>
</dbReference>
<dbReference type="EMBL" id="BAAADS010000001">
    <property type="protein sequence ID" value="GAA0591078.1"/>
    <property type="molecule type" value="Genomic_DNA"/>
</dbReference>
<keyword evidence="1" id="KW-1133">Transmembrane helix</keyword>
<keyword evidence="1" id="KW-0812">Transmembrane</keyword>
<dbReference type="Proteomes" id="UP001500866">
    <property type="component" value="Unassembled WGS sequence"/>
</dbReference>
<accession>A0ABN1FHS3</accession>
<sequence length="62" mass="6426">MLDRFVGLFKEEEGQGMVEYGLIIGLVAVVVVGALVLVGDELVGTFKDIVTKLQGGDGGATT</sequence>
<evidence type="ECO:0008006" key="4">
    <source>
        <dbReference type="Google" id="ProtNLM"/>
    </source>
</evidence>
<dbReference type="RefSeq" id="WP_343809796.1">
    <property type="nucleotide sequence ID" value="NZ_BAAADS010000001.1"/>
</dbReference>
<organism evidence="2 3">
    <name type="scientific">Virgibacillus siamensis</name>
    <dbReference type="NCBI Taxonomy" id="480071"/>
    <lineage>
        <taxon>Bacteria</taxon>
        <taxon>Bacillati</taxon>
        <taxon>Bacillota</taxon>
        <taxon>Bacilli</taxon>
        <taxon>Bacillales</taxon>
        <taxon>Bacillaceae</taxon>
        <taxon>Virgibacillus</taxon>
    </lineage>
</organism>
<keyword evidence="1" id="KW-0472">Membrane</keyword>
<reference evidence="2 3" key="1">
    <citation type="journal article" date="2019" name="Int. J. Syst. Evol. Microbiol.">
        <title>The Global Catalogue of Microorganisms (GCM) 10K type strain sequencing project: providing services to taxonomists for standard genome sequencing and annotation.</title>
        <authorList>
            <consortium name="The Broad Institute Genomics Platform"/>
            <consortium name="The Broad Institute Genome Sequencing Center for Infectious Disease"/>
            <person name="Wu L."/>
            <person name="Ma J."/>
        </authorList>
    </citation>
    <scope>NUCLEOTIDE SEQUENCE [LARGE SCALE GENOMIC DNA]</scope>
    <source>
        <strain evidence="2 3">JCM 15395</strain>
    </source>
</reference>
<keyword evidence="3" id="KW-1185">Reference proteome</keyword>
<gene>
    <name evidence="2" type="ORF">GCM10009001_03880</name>
</gene>
<feature type="transmembrane region" description="Helical" evidence="1">
    <location>
        <begin position="20"/>
        <end position="38"/>
    </location>
</feature>
<proteinExistence type="predicted"/>
<protein>
    <recommendedName>
        <fullName evidence="4">Flp family type IVb pilin</fullName>
    </recommendedName>
</protein>
<evidence type="ECO:0000313" key="3">
    <source>
        <dbReference type="Proteomes" id="UP001500866"/>
    </source>
</evidence>
<name>A0ABN1FHS3_9BACI</name>